<reference evidence="1 2" key="2">
    <citation type="journal article" date="2016" name="Microb. Ecol.">
        <title>Genome Characteristics of a Novel Type I Methanotroph (Sn10-6) Isolated from a Flooded Indian Rice Field.</title>
        <authorList>
            <person name="Rahalkar M.C."/>
            <person name="Pandit P.S."/>
            <person name="Dhakephalkar P.K."/>
            <person name="Pore S."/>
            <person name="Arora P."/>
            <person name="Kapse N."/>
        </authorList>
    </citation>
    <scope>NUCLEOTIDE SEQUENCE [LARGE SCALE GENOMIC DNA]</scope>
    <source>
        <strain evidence="1 2">Sn10-6</strain>
    </source>
</reference>
<name>A0A0F3IFS1_9GAMM</name>
<evidence type="ECO:0000313" key="2">
    <source>
        <dbReference type="Proteomes" id="UP000033684"/>
    </source>
</evidence>
<organism evidence="1 2">
    <name type="scientific">Methylocucumis oryzae</name>
    <dbReference type="NCBI Taxonomy" id="1632867"/>
    <lineage>
        <taxon>Bacteria</taxon>
        <taxon>Pseudomonadati</taxon>
        <taxon>Pseudomonadota</taxon>
        <taxon>Gammaproteobacteria</taxon>
        <taxon>Methylococcales</taxon>
        <taxon>Methylococcaceae</taxon>
        <taxon>Methylocucumis</taxon>
    </lineage>
</organism>
<proteinExistence type="predicted"/>
<evidence type="ECO:0008006" key="3">
    <source>
        <dbReference type="Google" id="ProtNLM"/>
    </source>
</evidence>
<comment type="caution">
    <text evidence="1">The sequence shown here is derived from an EMBL/GenBank/DDBJ whole genome shotgun (WGS) entry which is preliminary data.</text>
</comment>
<accession>A0A0F3IFS1</accession>
<dbReference type="InterPro" id="IPR027417">
    <property type="entry name" value="P-loop_NTPase"/>
</dbReference>
<dbReference type="AlphaFoldDB" id="A0A0F3IFS1"/>
<protein>
    <recommendedName>
        <fullName evidence="3">Sulfotransferase domain-containing protein</fullName>
    </recommendedName>
</protein>
<gene>
    <name evidence="1" type="ORF">VZ94_17165</name>
</gene>
<sequence>MPYSFRVHIHLGAHKTASTFIQNWLSKHMEFLAQNQIAYIPLARLRQKFMPAFWRAVENSTQISDKQGQLLECLYTETRDLGFDLANTKLLLLSEENLLGGLNTLVTQGLLYPRLEQRMNVLAQLFNDFPLHTFLAIRNYADFYPSAYAETIRHQYLKSYDEFLTHLAWQNNSWLQVIATIQASLAPLTLWAYEDFREHTAAILSALLDLEIPSAMIDATTTDRPSLSQKGLDLAMHSRHLLTPLEMKRLVNLLADKMIFEPPDNKIVLPDPARIALLNTQYQTELMTLAPLRLKFDQHPCNQL</sequence>
<reference evidence="2" key="1">
    <citation type="submission" date="2015-03" db="EMBL/GenBank/DDBJ databases">
        <title>Draft genome sequence of a novel methanotroph (Sn10-6) isolated from flooded ricefield rhizosphere in India.</title>
        <authorList>
            <person name="Pandit P.S."/>
            <person name="Pore S.D."/>
            <person name="Arora P."/>
            <person name="Kapse N.G."/>
            <person name="Dhakephalkar P.K."/>
            <person name="Rahalkar M.C."/>
        </authorList>
    </citation>
    <scope>NUCLEOTIDE SEQUENCE [LARGE SCALE GENOMIC DNA]</scope>
    <source>
        <strain evidence="2">Sn10-6</strain>
    </source>
</reference>
<keyword evidence="2" id="KW-1185">Reference proteome</keyword>
<dbReference type="SUPFAM" id="SSF52540">
    <property type="entry name" value="P-loop containing nucleoside triphosphate hydrolases"/>
    <property type="match status" value="1"/>
</dbReference>
<evidence type="ECO:0000313" key="1">
    <source>
        <dbReference type="EMBL" id="KJV05586.1"/>
    </source>
</evidence>
<dbReference type="Proteomes" id="UP000033684">
    <property type="component" value="Unassembled WGS sequence"/>
</dbReference>
<dbReference type="PATRIC" id="fig|1632867.3.peg.2365"/>
<dbReference type="EMBL" id="LAJX01000204">
    <property type="protein sequence ID" value="KJV05586.1"/>
    <property type="molecule type" value="Genomic_DNA"/>
</dbReference>
<dbReference type="Gene3D" id="3.40.50.300">
    <property type="entry name" value="P-loop containing nucleotide triphosphate hydrolases"/>
    <property type="match status" value="1"/>
</dbReference>